<comment type="caution">
    <text evidence="3">The sequence shown here is derived from an EMBL/GenBank/DDBJ whole genome shotgun (WGS) entry which is preliminary data.</text>
</comment>
<reference evidence="3 4" key="1">
    <citation type="submission" date="2019-12" db="EMBL/GenBank/DDBJ databases">
        <authorList>
            <person name="Xu J."/>
        </authorList>
    </citation>
    <scope>NUCLEOTIDE SEQUENCE [LARGE SCALE GENOMIC DNA]</scope>
    <source>
        <strain evidence="3 4">HX-5-24</strain>
    </source>
</reference>
<evidence type="ECO:0000313" key="4">
    <source>
        <dbReference type="Proteomes" id="UP000479692"/>
    </source>
</evidence>
<dbReference type="Gene3D" id="2.60.120.260">
    <property type="entry name" value="Galactose-binding domain-like"/>
    <property type="match status" value="1"/>
</dbReference>
<dbReference type="GO" id="GO:0005975">
    <property type="term" value="P:carbohydrate metabolic process"/>
    <property type="evidence" value="ECO:0007669"/>
    <property type="project" value="InterPro"/>
</dbReference>
<evidence type="ECO:0000313" key="3">
    <source>
        <dbReference type="EMBL" id="MUV14637.1"/>
    </source>
</evidence>
<evidence type="ECO:0000259" key="2">
    <source>
        <dbReference type="Pfam" id="PF17389"/>
    </source>
</evidence>
<organism evidence="3 4">
    <name type="scientific">Noviluteimonas gilva</name>
    <dbReference type="NCBI Taxonomy" id="2682097"/>
    <lineage>
        <taxon>Bacteria</taxon>
        <taxon>Pseudomonadati</taxon>
        <taxon>Pseudomonadota</taxon>
        <taxon>Gammaproteobacteria</taxon>
        <taxon>Lysobacterales</taxon>
        <taxon>Lysobacteraceae</taxon>
        <taxon>Noviluteimonas</taxon>
    </lineage>
</organism>
<dbReference type="RefSeq" id="WP_156641929.1">
    <property type="nucleotide sequence ID" value="NZ_WOXT01000002.1"/>
</dbReference>
<keyword evidence="1" id="KW-0732">Signal</keyword>
<sequence>MRQWIAGALCLLAFGAQARVIDAFDSTDGWKVIQSDQVTGTLRNADGGVCLDYDFHGVSGYVGLQRDVALDYPDNYAFAFKVRGKGPTNDFQFKLVDASGDNVWWVTKPKFAFPSEWTQMRFKKRHISKAWGPSEEKELTHSAKLEFTLASGEGGKGSACFDALTFDALPPQNDAPLTGNLAQVGDAYVIDLATVRELGGAILQWAPEKQSGDYTVDLSNYGSAWHGGYRVRMSDGAEDFVAMPEEEGRYVRISPAPDFPGTLLRADIQPLAFSASKNAFIEAVAMRAKRGDYPRGFIGEQSYWTIVGVDGGREQGLIGEDGAIEVGKGRFSIEPVVIGPSGRATWADVQATQSLQDDYLPIPSVHWQHPDFKLHITAFGEGKPGDARLVARYRLTNTSREPADFTLQLRARPLQVNPPSQFLNTTGGVSPIGSIEVAANDMRVDDRIVRFSRAASQMEVSVFAAQGDPLIAPTSHSPPWARDPDDLASGAMHYEVHLSPGESFDVAWVSSLGGDGELDASNAEARQAAVALQWHDKLDRVKFKVPPQGEHIANTIRTALAHMAISRVGPRLQPGTRSYARAWIRDGAMIGEGLLRLGREDIAKEFLQWYAPYQFDSGKVPCCVDDRGADPVPENDSHGELIYLVAEMYRYTRDRALLEQMWPHVVGAVKYMDALRASERTEANRAKNQAFYGLMPASISHEGYSAKPMHSYWDDFWALRGYKDAVEIAQWLGKDADAKRFAASRDQFSGDLQASLRTAMAQQKIDFIPGSAELGDFDATSTTIALAPGAADAILPPGALEKTFERYWREFEQRRKGEREWKDYTPYELRTVGTFVRLGWRDRAQSALDFFFADQQPRAWNQWAEVVSRTPRKPFFLGDLPHAWVASDYVRSALDLFAYERPEDESIVIAAGIPADWLKGEGIAIEGLRTPGGPLSYSLREVGDKLVLEVGGGITLPKGGLVLPWNGKETRVTRVPARVEIAR</sequence>
<protein>
    <submittedName>
        <fullName evidence="3">Coagulation factor 5/8 type domain-containing protein</fullName>
    </submittedName>
</protein>
<dbReference type="EMBL" id="WOXT01000002">
    <property type="protein sequence ID" value="MUV14637.1"/>
    <property type="molecule type" value="Genomic_DNA"/>
</dbReference>
<keyword evidence="4" id="KW-1185">Reference proteome</keyword>
<dbReference type="InterPro" id="IPR008928">
    <property type="entry name" value="6-hairpin_glycosidase_sf"/>
</dbReference>
<dbReference type="InterPro" id="IPR035396">
    <property type="entry name" value="Bac_rhamnosid6H"/>
</dbReference>
<feature type="signal peptide" evidence="1">
    <location>
        <begin position="1"/>
        <end position="18"/>
    </location>
</feature>
<feature type="domain" description="Alpha-L-rhamnosidase six-hairpin glycosidase" evidence="2">
    <location>
        <begin position="600"/>
        <end position="761"/>
    </location>
</feature>
<feature type="chain" id="PRO_5028911307" evidence="1">
    <location>
        <begin position="19"/>
        <end position="983"/>
    </location>
</feature>
<accession>A0A7C9HML9</accession>
<dbReference type="Gene3D" id="1.50.10.10">
    <property type="match status" value="1"/>
</dbReference>
<dbReference type="Proteomes" id="UP000479692">
    <property type="component" value="Unassembled WGS sequence"/>
</dbReference>
<name>A0A7C9HML9_9GAMM</name>
<dbReference type="InterPro" id="IPR008979">
    <property type="entry name" value="Galactose-bd-like_sf"/>
</dbReference>
<evidence type="ECO:0000256" key="1">
    <source>
        <dbReference type="SAM" id="SignalP"/>
    </source>
</evidence>
<dbReference type="Pfam" id="PF17389">
    <property type="entry name" value="Bac_rhamnosid6H"/>
    <property type="match status" value="1"/>
</dbReference>
<dbReference type="SUPFAM" id="SSF49785">
    <property type="entry name" value="Galactose-binding domain-like"/>
    <property type="match status" value="1"/>
</dbReference>
<dbReference type="InterPro" id="IPR012341">
    <property type="entry name" value="6hp_glycosidase-like_sf"/>
</dbReference>
<dbReference type="SUPFAM" id="SSF48208">
    <property type="entry name" value="Six-hairpin glycosidases"/>
    <property type="match status" value="1"/>
</dbReference>
<proteinExistence type="predicted"/>
<dbReference type="AlphaFoldDB" id="A0A7C9HML9"/>
<gene>
    <name evidence="3" type="ORF">GN331_10505</name>
</gene>